<dbReference type="InterPro" id="IPR003593">
    <property type="entry name" value="AAA+_ATPase"/>
</dbReference>
<feature type="region of interest" description="Disordered" evidence="1">
    <location>
        <begin position="672"/>
        <end position="746"/>
    </location>
</feature>
<dbReference type="GO" id="GO:0005634">
    <property type="term" value="C:nucleus"/>
    <property type="evidence" value="ECO:0007669"/>
    <property type="project" value="TreeGrafter"/>
</dbReference>
<feature type="compositionally biased region" description="Basic residues" evidence="1">
    <location>
        <begin position="260"/>
        <end position="272"/>
    </location>
</feature>
<feature type="region of interest" description="Disordered" evidence="1">
    <location>
        <begin position="1203"/>
        <end position="1239"/>
    </location>
</feature>
<accession>A0A9P6I8R2</accession>
<comment type="caution">
    <text evidence="3">The sequence shown here is derived from an EMBL/GenBank/DDBJ whole genome shotgun (WGS) entry which is preliminary data.</text>
</comment>
<proteinExistence type="predicted"/>
<reference evidence="3" key="1">
    <citation type="submission" date="2020-03" db="EMBL/GenBank/DDBJ databases">
        <authorList>
            <person name="He L."/>
        </authorList>
    </citation>
    <scope>NUCLEOTIDE SEQUENCE</scope>
    <source>
        <strain evidence="3">CkLH20</strain>
    </source>
</reference>
<dbReference type="SUPFAM" id="SSF52540">
    <property type="entry name" value="P-loop containing nucleoside triphosphate hydrolases"/>
    <property type="match status" value="1"/>
</dbReference>
<dbReference type="GO" id="GO:0005524">
    <property type="term" value="F:ATP binding"/>
    <property type="evidence" value="ECO:0007669"/>
    <property type="project" value="InterPro"/>
</dbReference>
<reference evidence="3" key="2">
    <citation type="submission" date="2020-11" db="EMBL/GenBank/DDBJ databases">
        <title>Whole genome sequencing of Colletotrichum sp.</title>
        <authorList>
            <person name="Li H."/>
        </authorList>
    </citation>
    <scope>NUCLEOTIDE SEQUENCE</scope>
    <source>
        <strain evidence="3">CkLH20</strain>
    </source>
</reference>
<dbReference type="Gene3D" id="3.40.50.300">
    <property type="entry name" value="P-loop containing nucleotide triphosphate hydrolases"/>
    <property type="match status" value="1"/>
</dbReference>
<keyword evidence="4" id="KW-1185">Reference proteome</keyword>
<dbReference type="SMART" id="SM00382">
    <property type="entry name" value="AAA"/>
    <property type="match status" value="1"/>
</dbReference>
<dbReference type="InterPro" id="IPR027417">
    <property type="entry name" value="P-loop_NTPase"/>
</dbReference>
<feature type="compositionally biased region" description="Basic and acidic residues" evidence="1">
    <location>
        <begin position="719"/>
        <end position="731"/>
    </location>
</feature>
<feature type="compositionally biased region" description="Basic residues" evidence="1">
    <location>
        <begin position="100"/>
        <end position="110"/>
    </location>
</feature>
<dbReference type="PANTHER" id="PTHR23389:SF21">
    <property type="entry name" value="ATPASE FAMILY AAA DOMAIN-CONTAINING PROTEIN 5"/>
    <property type="match status" value="1"/>
</dbReference>
<dbReference type="GO" id="GO:0003677">
    <property type="term" value="F:DNA binding"/>
    <property type="evidence" value="ECO:0007669"/>
    <property type="project" value="TreeGrafter"/>
</dbReference>
<organism evidence="3 4">
    <name type="scientific">Colletotrichum karsti</name>
    <dbReference type="NCBI Taxonomy" id="1095194"/>
    <lineage>
        <taxon>Eukaryota</taxon>
        <taxon>Fungi</taxon>
        <taxon>Dikarya</taxon>
        <taxon>Ascomycota</taxon>
        <taxon>Pezizomycotina</taxon>
        <taxon>Sordariomycetes</taxon>
        <taxon>Hypocreomycetidae</taxon>
        <taxon>Glomerellales</taxon>
        <taxon>Glomerellaceae</taxon>
        <taxon>Colletotrichum</taxon>
        <taxon>Colletotrichum boninense species complex</taxon>
    </lineage>
</organism>
<gene>
    <name evidence="3" type="ORF">CkaCkLH20_04606</name>
</gene>
<evidence type="ECO:0000259" key="2">
    <source>
        <dbReference type="SMART" id="SM00382"/>
    </source>
</evidence>
<feature type="compositionally biased region" description="Low complexity" evidence="1">
    <location>
        <begin position="165"/>
        <end position="183"/>
    </location>
</feature>
<evidence type="ECO:0000313" key="3">
    <source>
        <dbReference type="EMBL" id="KAF9878030.1"/>
    </source>
</evidence>
<feature type="compositionally biased region" description="Polar residues" evidence="1">
    <location>
        <begin position="111"/>
        <end position="131"/>
    </location>
</feature>
<dbReference type="GeneID" id="62160399"/>
<feature type="region of interest" description="Disordered" evidence="1">
    <location>
        <begin position="1"/>
        <end position="334"/>
    </location>
</feature>
<dbReference type="EMBL" id="JAATWM020000012">
    <property type="protein sequence ID" value="KAF9878030.1"/>
    <property type="molecule type" value="Genomic_DNA"/>
</dbReference>
<evidence type="ECO:0000256" key="1">
    <source>
        <dbReference type="SAM" id="MobiDB-lite"/>
    </source>
</evidence>
<dbReference type="RefSeq" id="XP_038747491.1">
    <property type="nucleotide sequence ID" value="XM_038887325.1"/>
</dbReference>
<dbReference type="OrthoDB" id="9996895at2759"/>
<dbReference type="Proteomes" id="UP000781932">
    <property type="component" value="Unassembled WGS sequence"/>
</dbReference>
<feature type="region of interest" description="Disordered" evidence="1">
    <location>
        <begin position="1135"/>
        <end position="1170"/>
    </location>
</feature>
<dbReference type="InterPro" id="IPR003959">
    <property type="entry name" value="ATPase_AAA_core"/>
</dbReference>
<dbReference type="Pfam" id="PF00004">
    <property type="entry name" value="AAA"/>
    <property type="match status" value="1"/>
</dbReference>
<protein>
    <submittedName>
        <fullName evidence="3">ATPase</fullName>
    </submittedName>
</protein>
<dbReference type="GO" id="GO:0016887">
    <property type="term" value="F:ATP hydrolysis activity"/>
    <property type="evidence" value="ECO:0007669"/>
    <property type="project" value="InterPro"/>
</dbReference>
<feature type="domain" description="AAA+ ATPase" evidence="2">
    <location>
        <begin position="620"/>
        <end position="817"/>
    </location>
</feature>
<evidence type="ECO:0000313" key="4">
    <source>
        <dbReference type="Proteomes" id="UP000781932"/>
    </source>
</evidence>
<feature type="region of interest" description="Disordered" evidence="1">
    <location>
        <begin position="544"/>
        <end position="570"/>
    </location>
</feature>
<dbReference type="AlphaFoldDB" id="A0A9P6I8R2"/>
<feature type="compositionally biased region" description="Low complexity" evidence="1">
    <location>
        <begin position="1216"/>
        <end position="1227"/>
    </location>
</feature>
<dbReference type="PANTHER" id="PTHR23389">
    <property type="entry name" value="CHROMOSOME TRANSMISSION FIDELITY FACTOR 18"/>
    <property type="match status" value="1"/>
</dbReference>
<feature type="compositionally biased region" description="Polar residues" evidence="1">
    <location>
        <begin position="62"/>
        <end position="71"/>
    </location>
</feature>
<name>A0A9P6I8R2_9PEZI</name>
<sequence>MGTLLVANMAPEGLDGSNKKLHPFFVPGKTTETPAAESNTTEEAATLNEKTPNKRPGRPRKQTQTPQTASSDVELRSSDVEDDGRDRKRQKTAGSAPSSGKKRGRPRKKPNGTTTDIANHFSQKDGTSLTKLANEVPRTPPPEPEPTTEQHTSCAPPPTSTIPTSGAASEPNSASAPSAAAEPQPKPTKVLKFNPKTGTIGSPPKPKPVPAEASKGTKSSKSPAKPSRVVTIKYGHDTDSRARIGPQIQQILASPSAKKSSPRSKTTPKKSRPTASKPEDKSKSKGTHPLFLGKSKTAAKPNAPVAPAPKPPRQTVFTSTPCSPKKQRSIPMSGKVPQFGMRSMGLKVPGSCHPAWPAQGMAHVRGLTTEEERLCNAVRHLEVSSRKSKGQTTNIMPSESVISQLASSLDTMSISKSILEATDDDYQPPPPELRLPGKHFESGRKLRSRIKPELRTCLPLGKNTEDSDDEVLTTTRRKPHPAIARLYNSLETNLSAYDKSQCEELTWAQKYAPVLAEEVLQSGKEGILLKEWLQTLRIHSVHTGVANADQKSSGPKSGPAPKNKRKRNKVDDFIVSDGDEAEFLPSVSDEDEDDWFPMTSHGAPKKTVVRKDLGKDMSRLTNAVVLSGPHGSGKTAAVYAVAKELGFEIFEINASSRRTGKDVMEKVGDMTQNHLVQQNRQGKDDDPKEDDETTKDIKSGKQGTMMSFFKPKTASKPALKPEQKSQPKAEEPTEAPRPAKATGQGQKQSLILLEEVDVLYEEDKQFWATIMSLIAQSKRPFVMTCNDETLVPFHNFILYGIFRFTPPPKDLAVDTLLLIAANEGHALQRAAVSALYESKGHDLRASLMELNYWCQLGVGDRRGGFDWFYPRWPKGCDKDENGDVVRVVSESTYLEGMGWVGRDPTVTSSPRAAEEELMTQCWRGLGLDLGNWHDSLDMVSWANSLQTSSAEDRVAALDAFSEFSEAMSTADLCSSGDYGLQFQEPLDPTQPDITNKMRDDFVIGRRLLEAPPLTTFVCTATAIATSLKSAARQILQSAPKRTEPAVSMDCVQERKAIQQMRRSFAEPIGDKAISRYDMSLAFDPIAISEKAAASMSTSLEPSVFDRTMRMITLEVAPYVRSIVDYDHRLMQDRQQRSSLLSEGGRPGKRMRSTRSALSAQEGVTRASARRESYFSAELNTPLVMRTGGEDWQAAVDAEMRLMPQAPSVASSDHGGEVAAPSSSSEVPVQTGEAPIPGAQ</sequence>
<feature type="compositionally biased region" description="Low complexity" evidence="1">
    <location>
        <begin position="30"/>
        <end position="46"/>
    </location>
</feature>